<evidence type="ECO:0000313" key="3">
    <source>
        <dbReference type="Proteomes" id="UP001151760"/>
    </source>
</evidence>
<evidence type="ECO:0000256" key="1">
    <source>
        <dbReference type="SAM" id="MobiDB-lite"/>
    </source>
</evidence>
<reference evidence="2" key="2">
    <citation type="submission" date="2022-01" db="EMBL/GenBank/DDBJ databases">
        <authorList>
            <person name="Yamashiro T."/>
            <person name="Shiraishi A."/>
            <person name="Satake H."/>
            <person name="Nakayama K."/>
        </authorList>
    </citation>
    <scope>NUCLEOTIDE SEQUENCE</scope>
</reference>
<dbReference type="PANTHER" id="PTHR11439">
    <property type="entry name" value="GAG-POL-RELATED RETROTRANSPOSON"/>
    <property type="match status" value="1"/>
</dbReference>
<proteinExistence type="predicted"/>
<comment type="caution">
    <text evidence="2">The sequence shown here is derived from an EMBL/GenBank/DDBJ whole genome shotgun (WGS) entry which is preliminary data.</text>
</comment>
<accession>A0ABQ4YDI1</accession>
<dbReference type="PANTHER" id="PTHR11439:SF495">
    <property type="entry name" value="REVERSE TRANSCRIPTASE, RNA-DEPENDENT DNA POLYMERASE-RELATED"/>
    <property type="match status" value="1"/>
</dbReference>
<dbReference type="CDD" id="cd09272">
    <property type="entry name" value="RNase_HI_RT_Ty1"/>
    <property type="match status" value="1"/>
</dbReference>
<keyword evidence="3" id="KW-1185">Reference proteome</keyword>
<evidence type="ECO:0000313" key="2">
    <source>
        <dbReference type="EMBL" id="GJS75461.1"/>
    </source>
</evidence>
<name>A0ABQ4YDI1_9ASTR</name>
<dbReference type="EMBL" id="BQNB010010305">
    <property type="protein sequence ID" value="GJS75461.1"/>
    <property type="molecule type" value="Genomic_DNA"/>
</dbReference>
<reference evidence="2" key="1">
    <citation type="journal article" date="2022" name="Int. J. Mol. Sci.">
        <title>Draft Genome of Tanacetum Coccineum: Genomic Comparison of Closely Related Tanacetum-Family Plants.</title>
        <authorList>
            <person name="Yamashiro T."/>
            <person name="Shiraishi A."/>
            <person name="Nakayama K."/>
            <person name="Satake H."/>
        </authorList>
    </citation>
    <scope>NUCLEOTIDE SEQUENCE</scope>
</reference>
<sequence>MIRGIMYLTTSRSDIVFATFVCARYQARPIKKHLKEVKRIFCYLRQTINMDLWYSKGSGFELIAYSDADLARCLNDYKSTSRRIQFLGDKLISWSSKKQDCTALSTAEADIPCSPECKIVGQILLDHPLSYALTPTTDVPVVYLQQFWKTFSKVPNTKDTIKFKLDTQEIAYTVDMFRDTLHFPVETLDNPFIAPVDIKDIESFMQKVGYQGVVDKVSAFFTKFLSQPWQTMNVLFQGMSILDEFLTDEIRATDDYKEYETVFGKVDVPINQPQPVVSTQGTHRTTPRAHRSPTLTAASP</sequence>
<organism evidence="2 3">
    <name type="scientific">Tanacetum coccineum</name>
    <dbReference type="NCBI Taxonomy" id="301880"/>
    <lineage>
        <taxon>Eukaryota</taxon>
        <taxon>Viridiplantae</taxon>
        <taxon>Streptophyta</taxon>
        <taxon>Embryophyta</taxon>
        <taxon>Tracheophyta</taxon>
        <taxon>Spermatophyta</taxon>
        <taxon>Magnoliopsida</taxon>
        <taxon>eudicotyledons</taxon>
        <taxon>Gunneridae</taxon>
        <taxon>Pentapetalae</taxon>
        <taxon>asterids</taxon>
        <taxon>campanulids</taxon>
        <taxon>Asterales</taxon>
        <taxon>Asteraceae</taxon>
        <taxon>Asteroideae</taxon>
        <taxon>Anthemideae</taxon>
        <taxon>Anthemidinae</taxon>
        <taxon>Tanacetum</taxon>
    </lineage>
</organism>
<gene>
    <name evidence="2" type="ORF">Tco_0725342</name>
</gene>
<feature type="compositionally biased region" description="Polar residues" evidence="1">
    <location>
        <begin position="275"/>
        <end position="284"/>
    </location>
</feature>
<protein>
    <recommendedName>
        <fullName evidence="4">Reverse transcriptase Ty1/copia-type domain-containing protein</fullName>
    </recommendedName>
</protein>
<dbReference type="Proteomes" id="UP001151760">
    <property type="component" value="Unassembled WGS sequence"/>
</dbReference>
<evidence type="ECO:0008006" key="4">
    <source>
        <dbReference type="Google" id="ProtNLM"/>
    </source>
</evidence>
<feature type="region of interest" description="Disordered" evidence="1">
    <location>
        <begin position="275"/>
        <end position="300"/>
    </location>
</feature>